<dbReference type="InterPro" id="IPR036509">
    <property type="entry name" value="Met_Sox_Rdtase_MsrA_sf"/>
</dbReference>
<sequence>METATLAGGCFWCTEAIFKRLKGVTSVVSGYTGGNVENPSYEEVCGGDTGHAEAIQITFDPKVVPYEKLLEIFFALHDPTTLNRQGNDAGTQYRSAIFYHDQSQKEAAEKSKANAQKKLTDKIVTGIVPYTEFYEAENYHKNYYDSNRAQGYCQVVIDPKIKKLLSEYKMDVKGEYLG</sequence>
<dbReference type="HAMAP" id="MF_01401">
    <property type="entry name" value="MsrA"/>
    <property type="match status" value="1"/>
</dbReference>
<evidence type="ECO:0000256" key="3">
    <source>
        <dbReference type="ARBA" id="ARBA00048782"/>
    </source>
</evidence>
<name>A0A1F5G6N3_9BACT</name>
<dbReference type="InterPro" id="IPR002569">
    <property type="entry name" value="Met_Sox_Rdtase_MsrA_dom"/>
</dbReference>
<evidence type="ECO:0000313" key="7">
    <source>
        <dbReference type="Proteomes" id="UP000178577"/>
    </source>
</evidence>
<proteinExistence type="inferred from homology"/>
<feature type="active site" evidence="4">
    <location>
        <position position="10"/>
    </location>
</feature>
<gene>
    <name evidence="4" type="primary">msrA</name>
    <name evidence="6" type="ORF">A2693_02990</name>
</gene>
<comment type="similarity">
    <text evidence="4">Belongs to the MsrA Met sulfoxide reductase family.</text>
</comment>
<accession>A0A1F5G6N3</accession>
<dbReference type="Gene3D" id="3.30.1060.10">
    <property type="entry name" value="Peptide methionine sulphoxide reductase MsrA"/>
    <property type="match status" value="1"/>
</dbReference>
<dbReference type="PANTHER" id="PTHR43774">
    <property type="entry name" value="PEPTIDE METHIONINE SULFOXIDE REDUCTASE"/>
    <property type="match status" value="1"/>
</dbReference>
<dbReference type="Pfam" id="PF01625">
    <property type="entry name" value="PMSR"/>
    <property type="match status" value="1"/>
</dbReference>
<dbReference type="PANTHER" id="PTHR43774:SF1">
    <property type="entry name" value="PEPTIDE METHIONINE SULFOXIDE REDUCTASE MSRA 2"/>
    <property type="match status" value="1"/>
</dbReference>
<protein>
    <recommendedName>
        <fullName evidence="4">Peptide methionine sulfoxide reductase MsrA</fullName>
        <shortName evidence="4">Protein-methionine-S-oxide reductase</shortName>
        <ecNumber evidence="4">1.8.4.11</ecNumber>
    </recommendedName>
    <alternativeName>
        <fullName evidence="4">Peptide-methionine (S)-S-oxide reductase</fullName>
        <shortName evidence="4">Peptide Met(O) reductase</shortName>
    </alternativeName>
</protein>
<evidence type="ECO:0000256" key="2">
    <source>
        <dbReference type="ARBA" id="ARBA00047806"/>
    </source>
</evidence>
<feature type="domain" description="Peptide methionine sulphoxide reductase MsrA" evidence="5">
    <location>
        <begin position="3"/>
        <end position="154"/>
    </location>
</feature>
<comment type="caution">
    <text evidence="6">The sequence shown here is derived from an EMBL/GenBank/DDBJ whole genome shotgun (WGS) entry which is preliminary data.</text>
</comment>
<evidence type="ECO:0000256" key="4">
    <source>
        <dbReference type="HAMAP-Rule" id="MF_01401"/>
    </source>
</evidence>
<dbReference type="Proteomes" id="UP000178577">
    <property type="component" value="Unassembled WGS sequence"/>
</dbReference>
<dbReference type="SUPFAM" id="SSF55068">
    <property type="entry name" value="Peptide methionine sulfoxide reductase"/>
    <property type="match status" value="1"/>
</dbReference>
<comment type="function">
    <text evidence="4">Has an important function as a repair enzyme for proteins that have been inactivated by oxidation. Catalyzes the reversible oxidation-reduction of methionine sulfoxide in proteins to methionine.</text>
</comment>
<comment type="catalytic activity">
    <reaction evidence="3 4">
        <text>[thioredoxin]-disulfide + L-methionine + H2O = L-methionine (S)-S-oxide + [thioredoxin]-dithiol</text>
        <dbReference type="Rhea" id="RHEA:19993"/>
        <dbReference type="Rhea" id="RHEA-COMP:10698"/>
        <dbReference type="Rhea" id="RHEA-COMP:10700"/>
        <dbReference type="ChEBI" id="CHEBI:15377"/>
        <dbReference type="ChEBI" id="CHEBI:29950"/>
        <dbReference type="ChEBI" id="CHEBI:50058"/>
        <dbReference type="ChEBI" id="CHEBI:57844"/>
        <dbReference type="ChEBI" id="CHEBI:58772"/>
        <dbReference type="EC" id="1.8.4.11"/>
    </reaction>
</comment>
<dbReference type="EMBL" id="MFAY01000057">
    <property type="protein sequence ID" value="OGD87533.1"/>
    <property type="molecule type" value="Genomic_DNA"/>
</dbReference>
<evidence type="ECO:0000259" key="5">
    <source>
        <dbReference type="Pfam" id="PF01625"/>
    </source>
</evidence>
<evidence type="ECO:0000313" key="6">
    <source>
        <dbReference type="EMBL" id="OGD87533.1"/>
    </source>
</evidence>
<keyword evidence="1 4" id="KW-0560">Oxidoreductase</keyword>
<dbReference type="AlphaFoldDB" id="A0A1F5G6N3"/>
<dbReference type="NCBIfam" id="TIGR00401">
    <property type="entry name" value="msrA"/>
    <property type="match status" value="1"/>
</dbReference>
<dbReference type="GO" id="GO:0033744">
    <property type="term" value="F:L-methionine:thioredoxin-disulfide S-oxidoreductase activity"/>
    <property type="evidence" value="ECO:0007669"/>
    <property type="project" value="RHEA"/>
</dbReference>
<organism evidence="6 7">
    <name type="scientific">Candidatus Curtissbacteria bacterium RIFCSPHIGHO2_01_FULL_40_12</name>
    <dbReference type="NCBI Taxonomy" id="1797710"/>
    <lineage>
        <taxon>Bacteria</taxon>
        <taxon>Candidatus Curtissiibacteriota</taxon>
    </lineage>
</organism>
<dbReference type="EC" id="1.8.4.11" evidence="4"/>
<comment type="catalytic activity">
    <reaction evidence="2 4">
        <text>L-methionyl-[protein] + [thioredoxin]-disulfide + H2O = L-methionyl-(S)-S-oxide-[protein] + [thioredoxin]-dithiol</text>
        <dbReference type="Rhea" id="RHEA:14217"/>
        <dbReference type="Rhea" id="RHEA-COMP:10698"/>
        <dbReference type="Rhea" id="RHEA-COMP:10700"/>
        <dbReference type="Rhea" id="RHEA-COMP:12313"/>
        <dbReference type="Rhea" id="RHEA-COMP:12315"/>
        <dbReference type="ChEBI" id="CHEBI:15377"/>
        <dbReference type="ChEBI" id="CHEBI:16044"/>
        <dbReference type="ChEBI" id="CHEBI:29950"/>
        <dbReference type="ChEBI" id="CHEBI:44120"/>
        <dbReference type="ChEBI" id="CHEBI:50058"/>
        <dbReference type="EC" id="1.8.4.11"/>
    </reaction>
</comment>
<dbReference type="GO" id="GO:0008113">
    <property type="term" value="F:peptide-methionine (S)-S-oxide reductase activity"/>
    <property type="evidence" value="ECO:0007669"/>
    <property type="project" value="UniProtKB-UniRule"/>
</dbReference>
<evidence type="ECO:0000256" key="1">
    <source>
        <dbReference type="ARBA" id="ARBA00023002"/>
    </source>
</evidence>
<reference evidence="6 7" key="1">
    <citation type="journal article" date="2016" name="Nat. Commun.">
        <title>Thousands of microbial genomes shed light on interconnected biogeochemical processes in an aquifer system.</title>
        <authorList>
            <person name="Anantharaman K."/>
            <person name="Brown C.T."/>
            <person name="Hug L.A."/>
            <person name="Sharon I."/>
            <person name="Castelle C.J."/>
            <person name="Probst A.J."/>
            <person name="Thomas B.C."/>
            <person name="Singh A."/>
            <person name="Wilkins M.J."/>
            <person name="Karaoz U."/>
            <person name="Brodie E.L."/>
            <person name="Williams K.H."/>
            <person name="Hubbard S.S."/>
            <person name="Banfield J.F."/>
        </authorList>
    </citation>
    <scope>NUCLEOTIDE SEQUENCE [LARGE SCALE GENOMIC DNA]</scope>
</reference>